<gene>
    <name evidence="12" type="ORF">CAOG_003646</name>
</gene>
<dbReference type="GO" id="GO:0000139">
    <property type="term" value="C:Golgi membrane"/>
    <property type="evidence" value="ECO:0007669"/>
    <property type="project" value="UniProtKB-SubCell"/>
</dbReference>
<evidence type="ECO:0000256" key="6">
    <source>
        <dbReference type="ARBA" id="ARBA00022968"/>
    </source>
</evidence>
<comment type="similarity">
    <text evidence="2">Belongs to the glycosyltransferase 31 family.</text>
</comment>
<dbReference type="GO" id="GO:0006024">
    <property type="term" value="P:glycosaminoglycan biosynthetic process"/>
    <property type="evidence" value="ECO:0007669"/>
    <property type="project" value="TreeGrafter"/>
</dbReference>
<dbReference type="GO" id="GO:0047220">
    <property type="term" value="F:galactosylxylosylprotein 3-beta-galactosyltransferase activity"/>
    <property type="evidence" value="ECO:0007669"/>
    <property type="project" value="TreeGrafter"/>
</dbReference>
<feature type="compositionally biased region" description="Polar residues" evidence="10">
    <location>
        <begin position="45"/>
        <end position="59"/>
    </location>
</feature>
<keyword evidence="3 12" id="KW-0328">Glycosyltransferase</keyword>
<evidence type="ECO:0000256" key="2">
    <source>
        <dbReference type="ARBA" id="ARBA00008661"/>
    </source>
</evidence>
<feature type="region of interest" description="Disordered" evidence="10">
    <location>
        <begin position="190"/>
        <end position="214"/>
    </location>
</feature>
<reference evidence="13" key="1">
    <citation type="submission" date="2011-02" db="EMBL/GenBank/DDBJ databases">
        <title>The Genome Sequence of Capsaspora owczarzaki ATCC 30864.</title>
        <authorList>
            <person name="Russ C."/>
            <person name="Cuomo C."/>
            <person name="Burger G."/>
            <person name="Gray M.W."/>
            <person name="Holland P.W.H."/>
            <person name="King N."/>
            <person name="Lang F.B.F."/>
            <person name="Roger A.J."/>
            <person name="Ruiz-Trillo I."/>
            <person name="Young S.K."/>
            <person name="Zeng Q."/>
            <person name="Gargeya S."/>
            <person name="Alvarado L."/>
            <person name="Berlin A."/>
            <person name="Chapman S.B."/>
            <person name="Chen Z."/>
            <person name="Freedman E."/>
            <person name="Gellesch M."/>
            <person name="Goldberg J."/>
            <person name="Griggs A."/>
            <person name="Gujja S."/>
            <person name="Heilman E."/>
            <person name="Heiman D."/>
            <person name="Howarth C."/>
            <person name="Mehta T."/>
            <person name="Neiman D."/>
            <person name="Pearson M."/>
            <person name="Roberts A."/>
            <person name="Saif S."/>
            <person name="Shea T."/>
            <person name="Shenoy N."/>
            <person name="Sisk P."/>
            <person name="Stolte C."/>
            <person name="Sykes S."/>
            <person name="White J."/>
            <person name="Yandava C."/>
            <person name="Haas B."/>
            <person name="Nusbaum C."/>
            <person name="Birren B."/>
        </authorList>
    </citation>
    <scope>NUCLEOTIDE SEQUENCE</scope>
    <source>
        <strain evidence="13">ATCC 30864</strain>
    </source>
</reference>
<evidence type="ECO:0000256" key="10">
    <source>
        <dbReference type="SAM" id="MobiDB-lite"/>
    </source>
</evidence>
<evidence type="ECO:0000256" key="8">
    <source>
        <dbReference type="ARBA" id="ARBA00023034"/>
    </source>
</evidence>
<feature type="compositionally biased region" description="Low complexity" evidence="10">
    <location>
        <begin position="60"/>
        <end position="92"/>
    </location>
</feature>
<dbReference type="Proteomes" id="UP000008743">
    <property type="component" value="Unassembled WGS sequence"/>
</dbReference>
<feature type="compositionally biased region" description="Low complexity" evidence="10">
    <location>
        <begin position="196"/>
        <end position="214"/>
    </location>
</feature>
<organism evidence="12 13">
    <name type="scientific">Capsaspora owczarzaki (strain ATCC 30864)</name>
    <dbReference type="NCBI Taxonomy" id="595528"/>
    <lineage>
        <taxon>Eukaryota</taxon>
        <taxon>Filasterea</taxon>
        <taxon>Capsaspora</taxon>
    </lineage>
</organism>
<dbReference type="InParanoid" id="A0A0D2UCH9"/>
<dbReference type="PANTHER" id="PTHR11214">
    <property type="entry name" value="BETA-1,3-N-ACETYLGLUCOSAMINYLTRANSFERASE"/>
    <property type="match status" value="1"/>
</dbReference>
<feature type="transmembrane region" description="Helical" evidence="11">
    <location>
        <begin position="12"/>
        <end position="36"/>
    </location>
</feature>
<dbReference type="STRING" id="595528.A0A0D2UCH9"/>
<evidence type="ECO:0000313" key="12">
    <source>
        <dbReference type="EMBL" id="KJE92736.1"/>
    </source>
</evidence>
<dbReference type="GO" id="GO:0006493">
    <property type="term" value="P:protein O-linked glycosylation"/>
    <property type="evidence" value="ECO:0007669"/>
    <property type="project" value="TreeGrafter"/>
</dbReference>
<evidence type="ECO:0000256" key="5">
    <source>
        <dbReference type="ARBA" id="ARBA00022692"/>
    </source>
</evidence>
<evidence type="ECO:0000256" key="4">
    <source>
        <dbReference type="ARBA" id="ARBA00022679"/>
    </source>
</evidence>
<dbReference type="OrthoDB" id="1158011at2759"/>
<evidence type="ECO:0000256" key="9">
    <source>
        <dbReference type="ARBA" id="ARBA00023136"/>
    </source>
</evidence>
<name>A0A0D2UCH9_CAPO3</name>
<evidence type="ECO:0000256" key="7">
    <source>
        <dbReference type="ARBA" id="ARBA00022989"/>
    </source>
</evidence>
<dbReference type="PhylomeDB" id="A0A0D2UCH9"/>
<keyword evidence="6" id="KW-0735">Signal-anchor</keyword>
<keyword evidence="9 11" id="KW-0472">Membrane</keyword>
<proteinExistence type="inferred from homology"/>
<evidence type="ECO:0000313" key="13">
    <source>
        <dbReference type="Proteomes" id="UP000008743"/>
    </source>
</evidence>
<evidence type="ECO:0000256" key="3">
    <source>
        <dbReference type="ARBA" id="ARBA00022676"/>
    </source>
</evidence>
<keyword evidence="4 12" id="KW-0808">Transferase</keyword>
<keyword evidence="5 11" id="KW-0812">Transmembrane</keyword>
<protein>
    <submittedName>
        <fullName evidence="12">Beta-1,3-galactosyltransferase 6</fullName>
    </submittedName>
</protein>
<dbReference type="RefSeq" id="XP_004363374.2">
    <property type="nucleotide sequence ID" value="XM_004363317.2"/>
</dbReference>
<evidence type="ECO:0000256" key="1">
    <source>
        <dbReference type="ARBA" id="ARBA00004323"/>
    </source>
</evidence>
<evidence type="ECO:0000256" key="11">
    <source>
        <dbReference type="SAM" id="Phobius"/>
    </source>
</evidence>
<dbReference type="InterPro" id="IPR002659">
    <property type="entry name" value="Glyco_trans_31"/>
</dbReference>
<dbReference type="eggNOG" id="KOG2288">
    <property type="taxonomic scope" value="Eukaryota"/>
</dbReference>
<accession>A0A0D2UCH9</accession>
<dbReference type="AlphaFoldDB" id="A0A0D2UCH9"/>
<keyword evidence="8" id="KW-0333">Golgi apparatus</keyword>
<dbReference type="EMBL" id="KE346364">
    <property type="protein sequence ID" value="KJE92736.1"/>
    <property type="molecule type" value="Genomic_DNA"/>
</dbReference>
<keyword evidence="7 11" id="KW-1133">Transmembrane helix</keyword>
<comment type="subcellular location">
    <subcellularLocation>
        <location evidence="1">Golgi apparatus membrane</location>
        <topology evidence="1">Single-pass type II membrane protein</topology>
    </subcellularLocation>
</comment>
<dbReference type="PANTHER" id="PTHR11214:SF3">
    <property type="entry name" value="BETA-1,3-GALACTOSYLTRANSFERASE 6"/>
    <property type="match status" value="1"/>
</dbReference>
<keyword evidence="13" id="KW-1185">Reference proteome</keyword>
<sequence>MVMRALQRLCRRGPVVTIVATLMMVVAGLVCGAAYYHGSRSQRPAWEQQQSATNADTPAQQQQQQLLRRGQNPLQQQPQQQQLQQQQQHQQQAAPGKRNDVAQREEVQAPFRVPKHTRQLGDATTVEDLAASTIALFSNVDSDTLPHYTLVVVIPSGPNTKAMRNILRDTWLRLETQLVNTIRPFSKEQEARAREQALAQQKKMAAPQAGAPADASLDGELVDELDLPIPGADFDGLDQYLEDDMPLWRAFEQEWLASGAATTAVKRPASVRHFFAIGTSGLDPSENDYSDSSMDKDAKQRLLISLMDEQDQHGDLLFLPAVPDGYSRLSLKVLHSMRAIESLPFTYSFLLKCDMDSYVRLDVMVPLLHAVEQEDSITQVLGPAFVPTTVFPPMLHTARPERIGPADRNLAITLHRERLYWGFMDGRAPVKKAGKWGESSWFLSNNYLPYALGGGYVLSQDLVGHIARTAPLLQLYFNEDLSVGTWLAPLLIHRVHDPRFDTEFKSRGCDDRYLVSHPLLPADIIDKYKRSREPGSGNRICAKQEVVRPSYQYNWHLPPTECCPRGSWPH</sequence>
<feature type="region of interest" description="Disordered" evidence="10">
    <location>
        <begin position="45"/>
        <end position="102"/>
    </location>
</feature>
<dbReference type="Pfam" id="PF01762">
    <property type="entry name" value="Galactosyl_T"/>
    <property type="match status" value="2"/>
</dbReference>